<evidence type="ECO:0000313" key="2">
    <source>
        <dbReference type="Proteomes" id="UP000289738"/>
    </source>
</evidence>
<dbReference type="Gene3D" id="3.60.10.10">
    <property type="entry name" value="Endonuclease/exonuclease/phosphatase"/>
    <property type="match status" value="1"/>
</dbReference>
<evidence type="ECO:0000313" key="1">
    <source>
        <dbReference type="EMBL" id="RYR26599.1"/>
    </source>
</evidence>
<name>A0A445AJH2_ARAHY</name>
<gene>
    <name evidence="1" type="ORF">Ahy_B02g060864</name>
</gene>
<accession>A0A445AJH2</accession>
<keyword evidence="2" id="KW-1185">Reference proteome</keyword>
<comment type="caution">
    <text evidence="1">The sequence shown here is derived from an EMBL/GenBank/DDBJ whole genome shotgun (WGS) entry which is preliminary data.</text>
</comment>
<protein>
    <recommendedName>
        <fullName evidence="3">Endonuclease/exonuclease/phosphatase domain-containing protein</fullName>
    </recommendedName>
</protein>
<reference evidence="1 2" key="1">
    <citation type="submission" date="2019-01" db="EMBL/GenBank/DDBJ databases">
        <title>Sequencing of cultivated peanut Arachis hypogaea provides insights into genome evolution and oil improvement.</title>
        <authorList>
            <person name="Chen X."/>
        </authorList>
    </citation>
    <scope>NUCLEOTIDE SEQUENCE [LARGE SCALE GENOMIC DNA]</scope>
    <source>
        <strain evidence="2">cv. Fuhuasheng</strain>
        <tissue evidence="1">Leaves</tissue>
    </source>
</reference>
<dbReference type="EMBL" id="SDMP01000012">
    <property type="protein sequence ID" value="RYR26599.1"/>
    <property type="molecule type" value="Genomic_DNA"/>
</dbReference>
<sequence>MLKFANYFCLKPWDLSGGLCLFWNENFSLDIYSWSQNVIAVDIDYLKDNIWKCKFVYGIPKFAQKRLLWRDLFERRDSEHTPQLFIGDFNDIICQDEKEGLHPKPKSQMKDFRKFIDANSLMDLELKGGISPGSATRGTTLSQKKELIEV</sequence>
<dbReference type="SUPFAM" id="SSF56219">
    <property type="entry name" value="DNase I-like"/>
    <property type="match status" value="1"/>
</dbReference>
<evidence type="ECO:0008006" key="3">
    <source>
        <dbReference type="Google" id="ProtNLM"/>
    </source>
</evidence>
<dbReference type="AlphaFoldDB" id="A0A445AJH2"/>
<dbReference type="InterPro" id="IPR036691">
    <property type="entry name" value="Endo/exonu/phosph_ase_sf"/>
</dbReference>
<organism evidence="1 2">
    <name type="scientific">Arachis hypogaea</name>
    <name type="common">Peanut</name>
    <dbReference type="NCBI Taxonomy" id="3818"/>
    <lineage>
        <taxon>Eukaryota</taxon>
        <taxon>Viridiplantae</taxon>
        <taxon>Streptophyta</taxon>
        <taxon>Embryophyta</taxon>
        <taxon>Tracheophyta</taxon>
        <taxon>Spermatophyta</taxon>
        <taxon>Magnoliopsida</taxon>
        <taxon>eudicotyledons</taxon>
        <taxon>Gunneridae</taxon>
        <taxon>Pentapetalae</taxon>
        <taxon>rosids</taxon>
        <taxon>fabids</taxon>
        <taxon>Fabales</taxon>
        <taxon>Fabaceae</taxon>
        <taxon>Papilionoideae</taxon>
        <taxon>50 kb inversion clade</taxon>
        <taxon>dalbergioids sensu lato</taxon>
        <taxon>Dalbergieae</taxon>
        <taxon>Pterocarpus clade</taxon>
        <taxon>Arachis</taxon>
    </lineage>
</organism>
<dbReference type="Proteomes" id="UP000289738">
    <property type="component" value="Chromosome B02"/>
</dbReference>
<proteinExistence type="predicted"/>